<dbReference type="EMBL" id="CM042052">
    <property type="protein sequence ID" value="KAI3719865.1"/>
    <property type="molecule type" value="Genomic_DNA"/>
</dbReference>
<reference evidence="2" key="1">
    <citation type="journal article" date="2022" name="Mol. Ecol. Resour.">
        <title>The genomes of chicory, endive, great burdock and yacon provide insights into Asteraceae palaeo-polyploidization history and plant inulin production.</title>
        <authorList>
            <person name="Fan W."/>
            <person name="Wang S."/>
            <person name="Wang H."/>
            <person name="Wang A."/>
            <person name="Jiang F."/>
            <person name="Liu H."/>
            <person name="Zhao H."/>
            <person name="Xu D."/>
            <person name="Zhang Y."/>
        </authorList>
    </citation>
    <scope>NUCLEOTIDE SEQUENCE [LARGE SCALE GENOMIC DNA]</scope>
    <source>
        <strain evidence="2">cv. Niubang</strain>
    </source>
</reference>
<evidence type="ECO:0000313" key="1">
    <source>
        <dbReference type="EMBL" id="KAI3719865.1"/>
    </source>
</evidence>
<gene>
    <name evidence="1" type="ORF">L6452_20770</name>
</gene>
<comment type="caution">
    <text evidence="1">The sequence shown here is derived from an EMBL/GenBank/DDBJ whole genome shotgun (WGS) entry which is preliminary data.</text>
</comment>
<accession>A0ACB9BD43</accession>
<evidence type="ECO:0000313" key="2">
    <source>
        <dbReference type="Proteomes" id="UP001055879"/>
    </source>
</evidence>
<name>A0ACB9BD43_ARCLA</name>
<sequence>MKFNLLIQTLLSTLLSSFYLASTEPLQTTITTTTTSTSTGVIPFDIDGHEVQSGIKYYITPVPSNSGGGLALASRDGFCPPFVIQENTQLSTGFPLRFLPLDTKQNVITLSSDLNIVFNVATICVQSTVWRISTSGSNTDDTLARRRYYVRSGGMVGKPGVGTVSNWFRIEKVGAIGYKFVFCPSVCSSCKVVCGDVGILEENGKKWLALNDQPFTFMFKRA</sequence>
<reference evidence="1 2" key="2">
    <citation type="journal article" date="2022" name="Mol. Ecol. Resour.">
        <title>The genomes of chicory, endive, great burdock and yacon provide insights into Asteraceae paleo-polyploidization history and plant inulin production.</title>
        <authorList>
            <person name="Fan W."/>
            <person name="Wang S."/>
            <person name="Wang H."/>
            <person name="Wang A."/>
            <person name="Jiang F."/>
            <person name="Liu H."/>
            <person name="Zhao H."/>
            <person name="Xu D."/>
            <person name="Zhang Y."/>
        </authorList>
    </citation>
    <scope>NUCLEOTIDE SEQUENCE [LARGE SCALE GENOMIC DNA]</scope>
    <source>
        <strain evidence="2">cv. Niubang</strain>
    </source>
</reference>
<protein>
    <submittedName>
        <fullName evidence="1">Uncharacterized protein</fullName>
    </submittedName>
</protein>
<proteinExistence type="predicted"/>
<dbReference type="Proteomes" id="UP001055879">
    <property type="component" value="Linkage Group LG06"/>
</dbReference>
<organism evidence="1 2">
    <name type="scientific">Arctium lappa</name>
    <name type="common">Greater burdock</name>
    <name type="synonym">Lappa major</name>
    <dbReference type="NCBI Taxonomy" id="4217"/>
    <lineage>
        <taxon>Eukaryota</taxon>
        <taxon>Viridiplantae</taxon>
        <taxon>Streptophyta</taxon>
        <taxon>Embryophyta</taxon>
        <taxon>Tracheophyta</taxon>
        <taxon>Spermatophyta</taxon>
        <taxon>Magnoliopsida</taxon>
        <taxon>eudicotyledons</taxon>
        <taxon>Gunneridae</taxon>
        <taxon>Pentapetalae</taxon>
        <taxon>asterids</taxon>
        <taxon>campanulids</taxon>
        <taxon>Asterales</taxon>
        <taxon>Asteraceae</taxon>
        <taxon>Carduoideae</taxon>
        <taxon>Cardueae</taxon>
        <taxon>Arctiinae</taxon>
        <taxon>Arctium</taxon>
    </lineage>
</organism>
<keyword evidence="2" id="KW-1185">Reference proteome</keyword>